<name>A0A8H7S2R9_9FUNG</name>
<reference evidence="2 3" key="1">
    <citation type="submission" date="2020-12" db="EMBL/GenBank/DDBJ databases">
        <title>Metabolic potential, ecology and presence of endohyphal bacteria is reflected in genomic diversity of Mucoromycotina.</title>
        <authorList>
            <person name="Muszewska A."/>
            <person name="Okrasinska A."/>
            <person name="Steczkiewicz K."/>
            <person name="Drgas O."/>
            <person name="Orlowska M."/>
            <person name="Perlinska-Lenart U."/>
            <person name="Aleksandrzak-Piekarczyk T."/>
            <person name="Szatraj K."/>
            <person name="Zielenkiewicz U."/>
            <person name="Pilsyk S."/>
            <person name="Malc E."/>
            <person name="Mieczkowski P."/>
            <person name="Kruszewska J.S."/>
            <person name="Biernat P."/>
            <person name="Pawlowska J."/>
        </authorList>
    </citation>
    <scope>NUCLEOTIDE SEQUENCE [LARGE SCALE GENOMIC DNA]</scope>
    <source>
        <strain evidence="2 3">CBS 142.35</strain>
    </source>
</reference>
<evidence type="ECO:0000313" key="2">
    <source>
        <dbReference type="EMBL" id="KAG2221103.1"/>
    </source>
</evidence>
<feature type="compositionally biased region" description="Low complexity" evidence="1">
    <location>
        <begin position="32"/>
        <end position="41"/>
    </location>
</feature>
<keyword evidence="3" id="KW-1185">Reference proteome</keyword>
<feature type="compositionally biased region" description="Basic and acidic residues" evidence="1">
    <location>
        <begin position="1"/>
        <end position="10"/>
    </location>
</feature>
<comment type="caution">
    <text evidence="2">The sequence shown here is derived from an EMBL/GenBank/DDBJ whole genome shotgun (WGS) entry which is preliminary data.</text>
</comment>
<organism evidence="2 3">
    <name type="scientific">Circinella minor</name>
    <dbReference type="NCBI Taxonomy" id="1195481"/>
    <lineage>
        <taxon>Eukaryota</taxon>
        <taxon>Fungi</taxon>
        <taxon>Fungi incertae sedis</taxon>
        <taxon>Mucoromycota</taxon>
        <taxon>Mucoromycotina</taxon>
        <taxon>Mucoromycetes</taxon>
        <taxon>Mucorales</taxon>
        <taxon>Lichtheimiaceae</taxon>
        <taxon>Circinella</taxon>
    </lineage>
</organism>
<feature type="region of interest" description="Disordered" evidence="1">
    <location>
        <begin position="1"/>
        <end position="51"/>
    </location>
</feature>
<sequence length="239" mass="27448">MSKIADEMKSRNQKKRKITAYFSKDRVVAPRGSSSGSSSSSPQGFENNNETTTSRIWNDWKQFLEKAATQSEVPALSPEMHKIIWFGHKLKRRPSRMKNEIPKLIEQKISEEYRAQVDMIIKAIDIPTLEINIDKLYLIQGPEAEKKSLINMCSLFVDDIYGNVGATLSISESTFNHNLIKPSLQSCTRYLRKKHYDVTYIPGEVELISMTEQLSLQGMTDHRFRYNADGKILMNSKHD</sequence>
<evidence type="ECO:0000313" key="3">
    <source>
        <dbReference type="Proteomes" id="UP000646827"/>
    </source>
</evidence>
<gene>
    <name evidence="2" type="ORF">INT45_008624</name>
</gene>
<dbReference type="EMBL" id="JAEPRB010000119">
    <property type="protein sequence ID" value="KAG2221103.1"/>
    <property type="molecule type" value="Genomic_DNA"/>
</dbReference>
<proteinExistence type="predicted"/>
<dbReference type="Proteomes" id="UP000646827">
    <property type="component" value="Unassembled WGS sequence"/>
</dbReference>
<protein>
    <submittedName>
        <fullName evidence="2">Uncharacterized protein</fullName>
    </submittedName>
</protein>
<accession>A0A8H7S2R9</accession>
<dbReference type="OrthoDB" id="2272415at2759"/>
<dbReference type="AlphaFoldDB" id="A0A8H7S2R9"/>
<feature type="compositionally biased region" description="Polar residues" evidence="1">
    <location>
        <begin position="42"/>
        <end position="51"/>
    </location>
</feature>
<evidence type="ECO:0000256" key="1">
    <source>
        <dbReference type="SAM" id="MobiDB-lite"/>
    </source>
</evidence>